<dbReference type="Gene3D" id="1.10.443.10">
    <property type="entry name" value="Intergrase catalytic core"/>
    <property type="match status" value="1"/>
</dbReference>
<evidence type="ECO:0000256" key="2">
    <source>
        <dbReference type="SAM" id="MobiDB-lite"/>
    </source>
</evidence>
<proteinExistence type="predicted"/>
<evidence type="ECO:0000313" key="3">
    <source>
        <dbReference type="EMBL" id="PKV92557.1"/>
    </source>
</evidence>
<dbReference type="AlphaFoldDB" id="A0A2N3WFE1"/>
<dbReference type="GO" id="GO:0015074">
    <property type="term" value="P:DNA integration"/>
    <property type="evidence" value="ECO:0007669"/>
    <property type="project" value="InterPro"/>
</dbReference>
<dbReference type="SUPFAM" id="SSF56349">
    <property type="entry name" value="DNA breaking-rejoining enzymes"/>
    <property type="match status" value="1"/>
</dbReference>
<reference evidence="3 4" key="1">
    <citation type="submission" date="2017-12" db="EMBL/GenBank/DDBJ databases">
        <title>Sequencing the genomes of 1000 Actinobacteria strains.</title>
        <authorList>
            <person name="Klenk H.-P."/>
        </authorList>
    </citation>
    <scope>NUCLEOTIDE SEQUENCE [LARGE SCALE GENOMIC DNA]</scope>
    <source>
        <strain evidence="3 4">DSM 45165</strain>
    </source>
</reference>
<gene>
    <name evidence="3" type="ORF">ATK30_3375</name>
</gene>
<keyword evidence="4" id="KW-1185">Reference proteome</keyword>
<keyword evidence="1" id="KW-0233">DNA recombination</keyword>
<dbReference type="EMBL" id="PJMY01000003">
    <property type="protein sequence ID" value="PKV92557.1"/>
    <property type="molecule type" value="Genomic_DNA"/>
</dbReference>
<dbReference type="Proteomes" id="UP000233750">
    <property type="component" value="Unassembled WGS sequence"/>
</dbReference>
<evidence type="ECO:0000256" key="1">
    <source>
        <dbReference type="ARBA" id="ARBA00023172"/>
    </source>
</evidence>
<evidence type="ECO:0000313" key="4">
    <source>
        <dbReference type="Proteomes" id="UP000233750"/>
    </source>
</evidence>
<organism evidence="3 4">
    <name type="scientific">Amycolatopsis echigonensis</name>
    <dbReference type="NCBI Taxonomy" id="2576905"/>
    <lineage>
        <taxon>Bacteria</taxon>
        <taxon>Bacillati</taxon>
        <taxon>Actinomycetota</taxon>
        <taxon>Actinomycetes</taxon>
        <taxon>Pseudonocardiales</taxon>
        <taxon>Pseudonocardiaceae</taxon>
        <taxon>Amycolatopsis</taxon>
    </lineage>
</organism>
<dbReference type="InterPro" id="IPR013762">
    <property type="entry name" value="Integrase-like_cat_sf"/>
</dbReference>
<dbReference type="InterPro" id="IPR011010">
    <property type="entry name" value="DNA_brk_join_enz"/>
</dbReference>
<comment type="caution">
    <text evidence="3">The sequence shown here is derived from an EMBL/GenBank/DDBJ whole genome shotgun (WGS) entry which is preliminary data.</text>
</comment>
<accession>A0A2N3WFE1</accession>
<dbReference type="GO" id="GO:0003677">
    <property type="term" value="F:DNA binding"/>
    <property type="evidence" value="ECO:0007669"/>
    <property type="project" value="InterPro"/>
</dbReference>
<sequence length="541" mass="60299">MTNHRSISDQTRSVFAGATVCVEAGLALPVRTTGPVFDEDVWDFTEVIGLRVQMTPARRRFDFTLIADARWRLVAKELVLALLAPRHEAVAVLPRALRTPLHPQTCHGRLAELTRWFTWLAKYGIVSLDEVDEDCCAAYLAHRRYVRDADGVVVGDRSPAVRRAAAQTVVDLLNYRELFTTDRVRADLRPWSGASPSAVAEMRSGRDGNTTPPLDDRVLQPLLAAALYLVTVIGPRTAELTAQMREQRQWKRRRDPAHDLRKQPPESRKGFARVLSEYRQARRPLPLLPDHIVAERVDAGWSVNDPLTPLALDNLARQAGYVVFNPSWTRTLRDVIESTLDVVGAEKPLGRNATHVPLANNDNETVPWTLPLHDAEARTLLGAVRTAAIITITLTSGMRSSELMELRAGCRQPPQEHAPGLVRYRLASRVVKGKPLGGVEDEWVVVEPAYLAAGLAEQLLDDPQSGALLFGRFAFDVRYRWFRNWVNGPTGRRLGLASIPEDNVTMRAMRRTLALELAYRPGGLLAAKVQLKHISVVILSC</sequence>
<name>A0A2N3WFE1_9PSEU</name>
<protein>
    <submittedName>
        <fullName evidence="3">Uncharacterized protein</fullName>
    </submittedName>
</protein>
<feature type="compositionally biased region" description="Basic and acidic residues" evidence="2">
    <location>
        <begin position="256"/>
        <end position="267"/>
    </location>
</feature>
<feature type="region of interest" description="Disordered" evidence="2">
    <location>
        <begin position="245"/>
        <end position="267"/>
    </location>
</feature>
<dbReference type="GO" id="GO:0006310">
    <property type="term" value="P:DNA recombination"/>
    <property type="evidence" value="ECO:0007669"/>
    <property type="project" value="UniProtKB-KW"/>
</dbReference>